<dbReference type="OrthoDB" id="413313at2759"/>
<reference evidence="1" key="1">
    <citation type="submission" date="2021-06" db="EMBL/GenBank/DDBJ databases">
        <authorList>
            <person name="Hodson N. C."/>
            <person name="Mongue J. A."/>
            <person name="Jaron S. K."/>
        </authorList>
    </citation>
    <scope>NUCLEOTIDE SEQUENCE</scope>
</reference>
<dbReference type="AlphaFoldDB" id="A0A8J2NLJ3"/>
<evidence type="ECO:0000313" key="1">
    <source>
        <dbReference type="EMBL" id="CAG7694883.1"/>
    </source>
</evidence>
<evidence type="ECO:0000313" key="2">
    <source>
        <dbReference type="Proteomes" id="UP000708208"/>
    </source>
</evidence>
<evidence type="ECO:0008006" key="3">
    <source>
        <dbReference type="Google" id="ProtNLM"/>
    </source>
</evidence>
<name>A0A8J2NLJ3_9HEXA</name>
<accession>A0A8J2NLJ3</accession>
<gene>
    <name evidence="1" type="ORF">AFUS01_LOCUS3857</name>
</gene>
<comment type="caution">
    <text evidence="1">The sequence shown here is derived from an EMBL/GenBank/DDBJ whole genome shotgun (WGS) entry which is preliminary data.</text>
</comment>
<dbReference type="Pfam" id="PF02995">
    <property type="entry name" value="DUF229"/>
    <property type="match status" value="1"/>
</dbReference>
<dbReference type="Proteomes" id="UP000708208">
    <property type="component" value="Unassembled WGS sequence"/>
</dbReference>
<dbReference type="GO" id="GO:0005615">
    <property type="term" value="C:extracellular space"/>
    <property type="evidence" value="ECO:0007669"/>
    <property type="project" value="TreeGrafter"/>
</dbReference>
<dbReference type="CDD" id="cd16021">
    <property type="entry name" value="ALP_like"/>
    <property type="match status" value="1"/>
</dbReference>
<dbReference type="FunFam" id="3.40.720.10:FF:000017">
    <property type="entry name" value="Predicted protein"/>
    <property type="match status" value="1"/>
</dbReference>
<keyword evidence="2" id="KW-1185">Reference proteome</keyword>
<dbReference type="PANTHER" id="PTHR10974:SF1">
    <property type="entry name" value="FI08016P-RELATED"/>
    <property type="match status" value="1"/>
</dbReference>
<protein>
    <recommendedName>
        <fullName evidence="3">DUF229 domain containing protein</fullName>
    </recommendedName>
</protein>
<dbReference type="InterPro" id="IPR004245">
    <property type="entry name" value="DUF229"/>
</dbReference>
<dbReference type="EMBL" id="CAJVCH010023563">
    <property type="protein sequence ID" value="CAG7694883.1"/>
    <property type="molecule type" value="Genomic_DNA"/>
</dbReference>
<dbReference type="PANTHER" id="PTHR10974">
    <property type="entry name" value="FI08016P-RELATED"/>
    <property type="match status" value="1"/>
</dbReference>
<organism evidence="1 2">
    <name type="scientific">Allacma fusca</name>
    <dbReference type="NCBI Taxonomy" id="39272"/>
    <lineage>
        <taxon>Eukaryota</taxon>
        <taxon>Metazoa</taxon>
        <taxon>Ecdysozoa</taxon>
        <taxon>Arthropoda</taxon>
        <taxon>Hexapoda</taxon>
        <taxon>Collembola</taxon>
        <taxon>Symphypleona</taxon>
        <taxon>Sminthuridae</taxon>
        <taxon>Allacma</taxon>
    </lineage>
</organism>
<proteinExistence type="predicted"/>
<sequence>MRLNGATTSINNIVSSFPNDSSFVNGTFKDSEVSLRHLLCPVLSAFEFTYKIDDSSIRKYYYRGVKNHNETTACRIPRTPAVPKFFNHNWKPSLQDCSYELQLAVLQNDTNLRFLPNIPTPCCLQEIIRGGNDQEFGLTKCDYVERNVNIGAKEAFLITCEDFINAEASIPIKPKVQEKMKYWEKVPLDGRSPSVLLFGIDSTSRAHAYRSLPQSIDLMMKLGFVDFNSYHSVAPATLNNFMAFLMGLTRNEVRNSCAPNWTTPFDECPLIWKTFSEQKYVTSYIEDGSQTFNWGGQSGFNEAPTDYYLHHFFKQLRESRDKLLSSWWLTCQDCTSTESIPEFVLRYTMRFLKKFSKIPFFSFVWMSNPFHDDEYALLTLDQKLVKLFELISVNEDLLQNLVIMILSDHGNRYGSFSSSESPEGFFERGLPPLFIRLPDRLRNEHPEILRTLKSNSEKLTTPFDIHQTLFHILSLSPNYMPESVNYNLRADRCSLFSDYPINRTCSNTNIPPAHCLCNAHFNQFEERSTKVEKQFTSKLLAFAVKSLNDKIQASKYRRNCSEWTVSWSNAVIFHRIISENDQFVDSVIAFDTKIGEAKFEARIHTPQGKDGIIVASSKIIGFSRISKYGHQSWCVRGKTDEDKMMKEICYCI</sequence>